<dbReference type="KEGG" id="sdyn:Mal52_13800"/>
<evidence type="ECO:0000256" key="1">
    <source>
        <dbReference type="SAM" id="MobiDB-lite"/>
    </source>
</evidence>
<sequence length="88" mass="10073">MLGYTTKGLRKIIDRSRAKANGAHTSGPTIRFFQTSKGAPIKFKSEWIEEFVERHTIEPEAAPSIRKKQHKKEKQVPAYGLDPQFFDV</sequence>
<proteinExistence type="predicted"/>
<dbReference type="Proteomes" id="UP000319383">
    <property type="component" value="Chromosome"/>
</dbReference>
<evidence type="ECO:0000313" key="2">
    <source>
        <dbReference type="EMBL" id="QDU42911.1"/>
    </source>
</evidence>
<protein>
    <submittedName>
        <fullName evidence="2">Uncharacterized protein</fullName>
    </submittedName>
</protein>
<dbReference type="EMBL" id="CP036276">
    <property type="protein sequence ID" value="QDU42911.1"/>
    <property type="molecule type" value="Genomic_DNA"/>
</dbReference>
<name>A0A517ZKA6_9PLAN</name>
<accession>A0A517ZKA6</accession>
<gene>
    <name evidence="2" type="ORF">Mal52_13800</name>
</gene>
<dbReference type="AlphaFoldDB" id="A0A517ZKA6"/>
<organism evidence="2 3">
    <name type="scientific">Symmachiella dynata</name>
    <dbReference type="NCBI Taxonomy" id="2527995"/>
    <lineage>
        <taxon>Bacteria</taxon>
        <taxon>Pseudomonadati</taxon>
        <taxon>Planctomycetota</taxon>
        <taxon>Planctomycetia</taxon>
        <taxon>Planctomycetales</taxon>
        <taxon>Planctomycetaceae</taxon>
        <taxon>Symmachiella</taxon>
    </lineage>
</organism>
<reference evidence="2 3" key="1">
    <citation type="submission" date="2019-02" db="EMBL/GenBank/DDBJ databases">
        <title>Deep-cultivation of Planctomycetes and their phenomic and genomic characterization uncovers novel biology.</title>
        <authorList>
            <person name="Wiegand S."/>
            <person name="Jogler M."/>
            <person name="Boedeker C."/>
            <person name="Pinto D."/>
            <person name="Vollmers J."/>
            <person name="Rivas-Marin E."/>
            <person name="Kohn T."/>
            <person name="Peeters S.H."/>
            <person name="Heuer A."/>
            <person name="Rast P."/>
            <person name="Oberbeckmann S."/>
            <person name="Bunk B."/>
            <person name="Jeske O."/>
            <person name="Meyerdierks A."/>
            <person name="Storesund J.E."/>
            <person name="Kallscheuer N."/>
            <person name="Luecker S."/>
            <person name="Lage O.M."/>
            <person name="Pohl T."/>
            <person name="Merkel B.J."/>
            <person name="Hornburger P."/>
            <person name="Mueller R.-W."/>
            <person name="Bruemmer F."/>
            <person name="Labrenz M."/>
            <person name="Spormann A.M."/>
            <person name="Op den Camp H."/>
            <person name="Overmann J."/>
            <person name="Amann R."/>
            <person name="Jetten M.S.M."/>
            <person name="Mascher T."/>
            <person name="Medema M.H."/>
            <person name="Devos D.P."/>
            <person name="Kaster A.-K."/>
            <person name="Ovreas L."/>
            <person name="Rohde M."/>
            <person name="Galperin M.Y."/>
            <person name="Jogler C."/>
        </authorList>
    </citation>
    <scope>NUCLEOTIDE SEQUENCE [LARGE SCALE GENOMIC DNA]</scope>
    <source>
        <strain evidence="2 3">Mal52</strain>
    </source>
</reference>
<keyword evidence="3" id="KW-1185">Reference proteome</keyword>
<evidence type="ECO:0000313" key="3">
    <source>
        <dbReference type="Proteomes" id="UP000319383"/>
    </source>
</evidence>
<feature type="region of interest" description="Disordered" evidence="1">
    <location>
        <begin position="60"/>
        <end position="88"/>
    </location>
</feature>